<organism evidence="5 6">
    <name type="scientific">Aspergillus caelatus</name>
    <dbReference type="NCBI Taxonomy" id="61420"/>
    <lineage>
        <taxon>Eukaryota</taxon>
        <taxon>Fungi</taxon>
        <taxon>Dikarya</taxon>
        <taxon>Ascomycota</taxon>
        <taxon>Pezizomycotina</taxon>
        <taxon>Eurotiomycetes</taxon>
        <taxon>Eurotiomycetidae</taxon>
        <taxon>Eurotiales</taxon>
        <taxon>Aspergillaceae</taxon>
        <taxon>Aspergillus</taxon>
        <taxon>Aspergillus subgen. Circumdati</taxon>
    </lineage>
</organism>
<dbReference type="Gene3D" id="3.90.1300.10">
    <property type="entry name" value="Amidase signature (AS) domain"/>
    <property type="match status" value="1"/>
</dbReference>
<dbReference type="InterPro" id="IPR036928">
    <property type="entry name" value="AS_sf"/>
</dbReference>
<feature type="active site" description="Acyl-ester intermediate" evidence="3">
    <location>
        <position position="228"/>
    </location>
</feature>
<feature type="domain" description="Amidase" evidence="4">
    <location>
        <begin position="74"/>
        <end position="372"/>
    </location>
</feature>
<dbReference type="GO" id="GO:0016787">
    <property type="term" value="F:hydrolase activity"/>
    <property type="evidence" value="ECO:0007669"/>
    <property type="project" value="UniProtKB-KW"/>
</dbReference>
<keyword evidence="2" id="KW-0378">Hydrolase</keyword>
<dbReference type="Proteomes" id="UP000326268">
    <property type="component" value="Unassembled WGS sequence"/>
</dbReference>
<dbReference type="SUPFAM" id="SSF75304">
    <property type="entry name" value="Amidase signature (AS) enzymes"/>
    <property type="match status" value="1"/>
</dbReference>
<sequence length="533" mass="58551">MSWETVSKKAQSDLLSSLPSKWKIGTEAFEAETDVSQIPKTCGILIQCQIQIMELTATQLARQIASRQLKAVGVLEAFAVRAAISHQLLNCLTAWFLEEGMRQAQRLDGILDSGGKPLGALHGVPMALKDFYNVKGHPTTRGYVMNKDDIQDHGSAIVATLRAAGAVFFCRTTMPQTGMALETVSNLWGRTLNPFNTKLVAGGSSGRDGALVAMKGCPIAPSSDIGRSIRKPAAFNGLYAIRPTSLRIPKAGWGGSNAGRISIRDSIGLVCHCVEDVRMFTEILTTDPAHRYDASAVPLPWRHVSLPKGKLVVGVMEWDGVVMPQPPVPQAMEHAKQVLGKSGFEVIEFQPPFDCWELEKCTFDIYSQEAGEETLAKLKPTEEPLIPGFADLLKVYNALHLSALELTSQITRSDRPMDALICPVAPSVGAPHDYNAYWGYTSMFNFLDYPSTIPPVTKFKIDPQIDRLDPAYRPLSSNPYDKAYQAMYDAEIFANQPSTVQIVGRPFDDEELIEVTAEIDSLFKTTEQVMTKL</sequence>
<evidence type="ECO:0000313" key="5">
    <source>
        <dbReference type="EMBL" id="KAE8361244.1"/>
    </source>
</evidence>
<proteinExistence type="inferred from homology"/>
<dbReference type="OrthoDB" id="6428749at2759"/>
<dbReference type="PIRSF" id="PIRSF001221">
    <property type="entry name" value="Amidase_fungi"/>
    <property type="match status" value="1"/>
</dbReference>
<dbReference type="InterPro" id="IPR023631">
    <property type="entry name" value="Amidase_dom"/>
</dbReference>
<reference evidence="5 6" key="1">
    <citation type="submission" date="2019-04" db="EMBL/GenBank/DDBJ databases">
        <title>Friends and foes A comparative genomics studyof 23 Aspergillus species from section Flavi.</title>
        <authorList>
            <consortium name="DOE Joint Genome Institute"/>
            <person name="Kjaerbolling I."/>
            <person name="Vesth T."/>
            <person name="Frisvad J.C."/>
            <person name="Nybo J.L."/>
            <person name="Theobald S."/>
            <person name="Kildgaard S."/>
            <person name="Isbrandt T."/>
            <person name="Kuo A."/>
            <person name="Sato A."/>
            <person name="Lyhne E.K."/>
            <person name="Kogle M.E."/>
            <person name="Wiebenga A."/>
            <person name="Kun R.S."/>
            <person name="Lubbers R.J."/>
            <person name="Makela M.R."/>
            <person name="Barry K."/>
            <person name="Chovatia M."/>
            <person name="Clum A."/>
            <person name="Daum C."/>
            <person name="Haridas S."/>
            <person name="He G."/>
            <person name="LaButti K."/>
            <person name="Lipzen A."/>
            <person name="Mondo S."/>
            <person name="Riley R."/>
            <person name="Salamov A."/>
            <person name="Simmons B.A."/>
            <person name="Magnuson J.K."/>
            <person name="Henrissat B."/>
            <person name="Mortensen U.H."/>
            <person name="Larsen T.O."/>
            <person name="Devries R.P."/>
            <person name="Grigoriev I.V."/>
            <person name="Machida M."/>
            <person name="Baker S.E."/>
            <person name="Andersen M.R."/>
        </authorList>
    </citation>
    <scope>NUCLEOTIDE SEQUENCE [LARGE SCALE GENOMIC DNA]</scope>
    <source>
        <strain evidence="5 6">CBS 763.97</strain>
    </source>
</reference>
<protein>
    <submittedName>
        <fullName evidence="5">Amidase</fullName>
    </submittedName>
</protein>
<name>A0A5N6ZUE6_9EURO</name>
<keyword evidence="6" id="KW-1185">Reference proteome</keyword>
<evidence type="ECO:0000256" key="3">
    <source>
        <dbReference type="PIRSR" id="PIRSR001221-1"/>
    </source>
</evidence>
<comment type="similarity">
    <text evidence="1">Belongs to the amidase family.</text>
</comment>
<dbReference type="RefSeq" id="XP_031924325.1">
    <property type="nucleotide sequence ID" value="XM_032070842.1"/>
</dbReference>
<feature type="active site" description="Charge relay system" evidence="3">
    <location>
        <position position="129"/>
    </location>
</feature>
<dbReference type="Pfam" id="PF01425">
    <property type="entry name" value="Amidase"/>
    <property type="match status" value="1"/>
</dbReference>
<dbReference type="PANTHER" id="PTHR46072">
    <property type="entry name" value="AMIDASE-RELATED-RELATED"/>
    <property type="match status" value="1"/>
</dbReference>
<accession>A0A5N6ZUE6</accession>
<evidence type="ECO:0000259" key="4">
    <source>
        <dbReference type="Pfam" id="PF01425"/>
    </source>
</evidence>
<evidence type="ECO:0000256" key="1">
    <source>
        <dbReference type="ARBA" id="ARBA00009199"/>
    </source>
</evidence>
<evidence type="ECO:0000313" key="6">
    <source>
        <dbReference type="Proteomes" id="UP000326268"/>
    </source>
</evidence>
<gene>
    <name evidence="5" type="ORF">BDV27DRAFT_148002</name>
</gene>
<dbReference type="AlphaFoldDB" id="A0A5N6ZUE6"/>
<dbReference type="EMBL" id="ML737743">
    <property type="protein sequence ID" value="KAE8361244.1"/>
    <property type="molecule type" value="Genomic_DNA"/>
</dbReference>
<dbReference type="GeneID" id="43655288"/>
<evidence type="ECO:0000256" key="2">
    <source>
        <dbReference type="ARBA" id="ARBA00022801"/>
    </source>
</evidence>
<feature type="active site" description="Charge relay system" evidence="3">
    <location>
        <position position="204"/>
    </location>
</feature>